<dbReference type="InterPro" id="IPR036271">
    <property type="entry name" value="Tet_transcr_reg_TetR-rel_C_sf"/>
</dbReference>
<dbReference type="PRINTS" id="PR00455">
    <property type="entry name" value="HTHTETR"/>
</dbReference>
<comment type="caution">
    <text evidence="4">The sequence shown here is derived from an EMBL/GenBank/DDBJ whole genome shotgun (WGS) entry which is preliminary data.</text>
</comment>
<dbReference type="AlphaFoldDB" id="A0A5C4XHY3"/>
<dbReference type="PANTHER" id="PTHR30055">
    <property type="entry name" value="HTH-TYPE TRANSCRIPTIONAL REGULATOR RUTR"/>
    <property type="match status" value="1"/>
</dbReference>
<keyword evidence="5" id="KW-1185">Reference proteome</keyword>
<keyword evidence="1 2" id="KW-0238">DNA-binding</keyword>
<proteinExistence type="predicted"/>
<dbReference type="Pfam" id="PF17937">
    <property type="entry name" value="TetR_C_28"/>
    <property type="match status" value="1"/>
</dbReference>
<name>A0A5C4XHY3_9HYPH</name>
<evidence type="ECO:0000256" key="2">
    <source>
        <dbReference type="PROSITE-ProRule" id="PRU00335"/>
    </source>
</evidence>
<gene>
    <name evidence="4" type="ORF">FHP24_16280</name>
</gene>
<dbReference type="Proteomes" id="UP000311605">
    <property type="component" value="Unassembled WGS sequence"/>
</dbReference>
<evidence type="ECO:0000256" key="1">
    <source>
        <dbReference type="ARBA" id="ARBA00023125"/>
    </source>
</evidence>
<dbReference type="RefSeq" id="WP_139677273.1">
    <property type="nucleotide sequence ID" value="NZ_VDMN01000003.1"/>
</dbReference>
<dbReference type="SUPFAM" id="SSF46689">
    <property type="entry name" value="Homeodomain-like"/>
    <property type="match status" value="1"/>
</dbReference>
<evidence type="ECO:0000259" key="3">
    <source>
        <dbReference type="PROSITE" id="PS50977"/>
    </source>
</evidence>
<evidence type="ECO:0000313" key="5">
    <source>
        <dbReference type="Proteomes" id="UP000311605"/>
    </source>
</evidence>
<organism evidence="4 5">
    <name type="scientific">Aliirhizobium smilacinae</name>
    <dbReference type="NCBI Taxonomy" id="1395944"/>
    <lineage>
        <taxon>Bacteria</taxon>
        <taxon>Pseudomonadati</taxon>
        <taxon>Pseudomonadota</taxon>
        <taxon>Alphaproteobacteria</taxon>
        <taxon>Hyphomicrobiales</taxon>
        <taxon>Rhizobiaceae</taxon>
        <taxon>Aliirhizobium</taxon>
    </lineage>
</organism>
<dbReference type="PANTHER" id="PTHR30055:SF148">
    <property type="entry name" value="TETR-FAMILY TRANSCRIPTIONAL REGULATOR"/>
    <property type="match status" value="1"/>
</dbReference>
<dbReference type="InterPro" id="IPR009057">
    <property type="entry name" value="Homeodomain-like_sf"/>
</dbReference>
<dbReference type="InterPro" id="IPR050109">
    <property type="entry name" value="HTH-type_TetR-like_transc_reg"/>
</dbReference>
<feature type="DNA-binding region" description="H-T-H motif" evidence="2">
    <location>
        <begin position="35"/>
        <end position="54"/>
    </location>
</feature>
<dbReference type="EMBL" id="VDMN01000003">
    <property type="protein sequence ID" value="TNM62779.1"/>
    <property type="molecule type" value="Genomic_DNA"/>
</dbReference>
<dbReference type="Pfam" id="PF00440">
    <property type="entry name" value="TetR_N"/>
    <property type="match status" value="1"/>
</dbReference>
<accession>A0A5C4XHY3</accession>
<protein>
    <submittedName>
        <fullName evidence="4">TetR/AcrR family transcriptional regulator</fullName>
    </submittedName>
</protein>
<dbReference type="InterPro" id="IPR001647">
    <property type="entry name" value="HTH_TetR"/>
</dbReference>
<dbReference type="SUPFAM" id="SSF48498">
    <property type="entry name" value="Tetracyclin repressor-like, C-terminal domain"/>
    <property type="match status" value="1"/>
</dbReference>
<dbReference type="GO" id="GO:0003700">
    <property type="term" value="F:DNA-binding transcription factor activity"/>
    <property type="evidence" value="ECO:0007669"/>
    <property type="project" value="TreeGrafter"/>
</dbReference>
<dbReference type="Gene3D" id="1.10.357.10">
    <property type="entry name" value="Tetracycline Repressor, domain 2"/>
    <property type="match status" value="1"/>
</dbReference>
<reference evidence="4 5" key="1">
    <citation type="submission" date="2019-06" db="EMBL/GenBank/DDBJ databases">
        <title>The draft genome of Rhizobium smilacinae PTYR-5.</title>
        <authorList>
            <person name="Liu L."/>
            <person name="Li L."/>
            <person name="Zhang X."/>
        </authorList>
    </citation>
    <scope>NUCLEOTIDE SEQUENCE [LARGE SCALE GENOMIC DNA]</scope>
    <source>
        <strain evidence="4 5">PTYR-5</strain>
    </source>
</reference>
<dbReference type="InterPro" id="IPR041479">
    <property type="entry name" value="TetR_CgmR_C"/>
</dbReference>
<dbReference type="PROSITE" id="PS50977">
    <property type="entry name" value="HTH_TETR_2"/>
    <property type="match status" value="1"/>
</dbReference>
<dbReference type="GO" id="GO:0000976">
    <property type="term" value="F:transcription cis-regulatory region binding"/>
    <property type="evidence" value="ECO:0007669"/>
    <property type="project" value="TreeGrafter"/>
</dbReference>
<dbReference type="OrthoDB" id="9809772at2"/>
<sequence>MTEAHERKKQPEIVRRALLDCAAQISQEQGLPAVTLQAVADAAHVTKGGLLHHFPNKQALVQAVFHDLLKQLDTQIDLLLEDDPESYGRFTRAYIRAFANAESEGACNWNALPLSSHTDPEMKAMWSEWYASRLARHAESDAGPELGIARYAADGLWLAGLLEYSGVEATGHDALIEQLISLTRKKQT</sequence>
<evidence type="ECO:0000313" key="4">
    <source>
        <dbReference type="EMBL" id="TNM62779.1"/>
    </source>
</evidence>
<feature type="domain" description="HTH tetR-type" evidence="3">
    <location>
        <begin position="12"/>
        <end position="72"/>
    </location>
</feature>